<protein>
    <recommendedName>
        <fullName evidence="10">RING-type domain-containing protein</fullName>
    </recommendedName>
</protein>
<dbReference type="SUPFAM" id="SSF57850">
    <property type="entry name" value="RING/U-box"/>
    <property type="match status" value="1"/>
</dbReference>
<keyword evidence="3" id="KW-0862">Zinc</keyword>
<dbReference type="InterPro" id="IPR013083">
    <property type="entry name" value="Znf_RING/FYVE/PHD"/>
</dbReference>
<evidence type="ECO:0000256" key="4">
    <source>
        <dbReference type="PROSITE-ProRule" id="PRU00024"/>
    </source>
</evidence>
<dbReference type="SMART" id="SM00336">
    <property type="entry name" value="BBOX"/>
    <property type="match status" value="1"/>
</dbReference>
<evidence type="ECO:0000313" key="9">
    <source>
        <dbReference type="Proteomes" id="UP001381693"/>
    </source>
</evidence>
<feature type="compositionally biased region" description="Basic and acidic residues" evidence="5">
    <location>
        <begin position="537"/>
        <end position="549"/>
    </location>
</feature>
<feature type="compositionally biased region" description="Basic and acidic residues" evidence="5">
    <location>
        <begin position="384"/>
        <end position="415"/>
    </location>
</feature>
<feature type="compositionally biased region" description="Basic and acidic residues" evidence="5">
    <location>
        <begin position="578"/>
        <end position="596"/>
    </location>
</feature>
<feature type="compositionally biased region" description="Acidic residues" evidence="5">
    <location>
        <begin position="245"/>
        <end position="262"/>
    </location>
</feature>
<feature type="compositionally biased region" description="Basic and acidic residues" evidence="5">
    <location>
        <begin position="628"/>
        <end position="643"/>
    </location>
</feature>
<feature type="compositionally biased region" description="Basic and acidic residues" evidence="5">
    <location>
        <begin position="306"/>
        <end position="317"/>
    </location>
</feature>
<dbReference type="PROSITE" id="PS50119">
    <property type="entry name" value="ZF_BBOX"/>
    <property type="match status" value="1"/>
</dbReference>
<feature type="compositionally biased region" description="Basic and acidic residues" evidence="5">
    <location>
        <begin position="464"/>
        <end position="473"/>
    </location>
</feature>
<feature type="domain" description="B box-type" evidence="7">
    <location>
        <begin position="97"/>
        <end position="139"/>
    </location>
</feature>
<dbReference type="PROSITE" id="PS50089">
    <property type="entry name" value="ZF_RING_2"/>
    <property type="match status" value="1"/>
</dbReference>
<dbReference type="CDD" id="cd16449">
    <property type="entry name" value="RING-HC"/>
    <property type="match status" value="1"/>
</dbReference>
<reference evidence="8 9" key="1">
    <citation type="submission" date="2023-11" db="EMBL/GenBank/DDBJ databases">
        <title>Halocaridina rubra genome assembly.</title>
        <authorList>
            <person name="Smith C."/>
        </authorList>
    </citation>
    <scope>NUCLEOTIDE SEQUENCE [LARGE SCALE GENOMIC DNA]</scope>
    <source>
        <strain evidence="8">EP-1</strain>
        <tissue evidence="8">Whole</tissue>
    </source>
</reference>
<dbReference type="PROSITE" id="PS00518">
    <property type="entry name" value="ZF_RING_1"/>
    <property type="match status" value="1"/>
</dbReference>
<dbReference type="Proteomes" id="UP001381693">
    <property type="component" value="Unassembled WGS sequence"/>
</dbReference>
<dbReference type="AlphaFoldDB" id="A0AAN8W970"/>
<dbReference type="PANTHER" id="PTHR25462">
    <property type="entry name" value="BONUS, ISOFORM C-RELATED"/>
    <property type="match status" value="1"/>
</dbReference>
<accession>A0AAN8W970</accession>
<gene>
    <name evidence="8" type="ORF">SK128_020444</name>
</gene>
<dbReference type="PANTHER" id="PTHR25462:SF296">
    <property type="entry name" value="MEIOTIC P26, ISOFORM F"/>
    <property type="match status" value="1"/>
</dbReference>
<dbReference type="InterPro" id="IPR017907">
    <property type="entry name" value="Znf_RING_CS"/>
</dbReference>
<keyword evidence="1" id="KW-0479">Metal-binding</keyword>
<dbReference type="GO" id="GO:0008270">
    <property type="term" value="F:zinc ion binding"/>
    <property type="evidence" value="ECO:0007669"/>
    <property type="project" value="UniProtKB-KW"/>
</dbReference>
<dbReference type="SUPFAM" id="SSF57845">
    <property type="entry name" value="B-box zinc-binding domain"/>
    <property type="match status" value="1"/>
</dbReference>
<keyword evidence="2 4" id="KW-0863">Zinc-finger</keyword>
<name>A0AAN8W970_HALRR</name>
<evidence type="ECO:0000259" key="6">
    <source>
        <dbReference type="PROSITE" id="PS50089"/>
    </source>
</evidence>
<feature type="region of interest" description="Disordered" evidence="5">
    <location>
        <begin position="366"/>
        <end position="473"/>
    </location>
</feature>
<feature type="compositionally biased region" description="Polar residues" evidence="5">
    <location>
        <begin position="516"/>
        <end position="536"/>
    </location>
</feature>
<evidence type="ECO:0000256" key="1">
    <source>
        <dbReference type="ARBA" id="ARBA00022723"/>
    </source>
</evidence>
<dbReference type="Gene3D" id="3.30.160.60">
    <property type="entry name" value="Classic Zinc Finger"/>
    <property type="match status" value="1"/>
</dbReference>
<feature type="region of interest" description="Disordered" evidence="5">
    <location>
        <begin position="244"/>
        <end position="336"/>
    </location>
</feature>
<evidence type="ECO:0000256" key="3">
    <source>
        <dbReference type="ARBA" id="ARBA00022833"/>
    </source>
</evidence>
<evidence type="ECO:0000256" key="5">
    <source>
        <dbReference type="SAM" id="MobiDB-lite"/>
    </source>
</evidence>
<feature type="compositionally biased region" description="Basic and acidic residues" evidence="5">
    <location>
        <begin position="263"/>
        <end position="279"/>
    </location>
</feature>
<feature type="compositionally biased region" description="Polar residues" evidence="5">
    <location>
        <begin position="488"/>
        <end position="508"/>
    </location>
</feature>
<evidence type="ECO:0000256" key="2">
    <source>
        <dbReference type="ARBA" id="ARBA00022771"/>
    </source>
</evidence>
<sequence length="722" mass="81440">MADYLYYSAGSEDHSSQYSMEDLLSCTVCCEPYHEKHRHPVVLPRCGHSFCRPCIAFMVKKGCIVCPSCRMDQRVEGADSLPTEFSLLAISLAQQVTKQESCANHGVKLSFWCKTCNVSACGECLFEDHPMTAHQVIKSTAYVTEMKESVTNITNKFMDALDGREKRFFEKIFTCTKMINDSVRTVTVLKRDMEEARELMKGVKVVEGISSTQALSEAAKFLGLKWNLQDVNLCFQKVTVKDDTKVEDEDEEEEGEEEDVEAEWSKLTEDMGIIRKEDVQNGSPVAKENVKNGSSVAIEDVSENGITEKEKADQENEKDIDEEENLTEQEKRVRKRIQKVKERLAAASAAAELAALEAQEKNAMKEIENLESQEKNYSVSKTTSTKEKHDKDEDKKAKEPKKIGKLTDEKQDSKSLSRNTRTWQRKPKTYEPVSREPSITPERETAPKSMSKVENLETGTNNKNLEKNEDADCNHIMERVSKEDIRIETNSSLNMNGEISTSTESLKSIGSRGKSEISTSGGSLNITEATPSQENTTENKNESRVDVKKSSVSSTSPVKRPRGRLARNALKRAQTMDLSKKIANEDPDTNKDEESQNIKGLDLETSIASKNNTEVVTDNKDTEVKVMEETKEEPDKSVIEEPKKKKKIVKKEKNPMPVKEKDMFEMEPEEKERIATELLQVPSLTICIEGAGGLLSRIAWESMGLHIYCHQFQELPYDVIIK</sequence>
<organism evidence="8 9">
    <name type="scientific">Halocaridina rubra</name>
    <name type="common">Hawaiian red shrimp</name>
    <dbReference type="NCBI Taxonomy" id="373956"/>
    <lineage>
        <taxon>Eukaryota</taxon>
        <taxon>Metazoa</taxon>
        <taxon>Ecdysozoa</taxon>
        <taxon>Arthropoda</taxon>
        <taxon>Crustacea</taxon>
        <taxon>Multicrustacea</taxon>
        <taxon>Malacostraca</taxon>
        <taxon>Eumalacostraca</taxon>
        <taxon>Eucarida</taxon>
        <taxon>Decapoda</taxon>
        <taxon>Pleocyemata</taxon>
        <taxon>Caridea</taxon>
        <taxon>Atyoidea</taxon>
        <taxon>Atyidae</taxon>
        <taxon>Halocaridina</taxon>
    </lineage>
</organism>
<feature type="non-terminal residue" evidence="8">
    <location>
        <position position="722"/>
    </location>
</feature>
<feature type="domain" description="RING-type" evidence="6">
    <location>
        <begin position="26"/>
        <end position="70"/>
    </location>
</feature>
<feature type="region of interest" description="Disordered" evidence="5">
    <location>
        <begin position="628"/>
        <end position="665"/>
    </location>
</feature>
<dbReference type="InterPro" id="IPR001841">
    <property type="entry name" value="Znf_RING"/>
</dbReference>
<evidence type="ECO:0008006" key="10">
    <source>
        <dbReference type="Google" id="ProtNLM"/>
    </source>
</evidence>
<dbReference type="InterPro" id="IPR047153">
    <property type="entry name" value="TRIM45/56/19-like"/>
</dbReference>
<dbReference type="Gene3D" id="3.30.40.10">
    <property type="entry name" value="Zinc/RING finger domain, C3HC4 (zinc finger)"/>
    <property type="match status" value="1"/>
</dbReference>
<feature type="compositionally biased region" description="Basic and acidic residues" evidence="5">
    <location>
        <begin position="651"/>
        <end position="665"/>
    </location>
</feature>
<dbReference type="Pfam" id="PF00643">
    <property type="entry name" value="zf-B_box"/>
    <property type="match status" value="1"/>
</dbReference>
<evidence type="ECO:0000259" key="7">
    <source>
        <dbReference type="PROSITE" id="PS50119"/>
    </source>
</evidence>
<dbReference type="EMBL" id="JAXCGZ010023339">
    <property type="protein sequence ID" value="KAK7013344.1"/>
    <property type="molecule type" value="Genomic_DNA"/>
</dbReference>
<dbReference type="SMART" id="SM00184">
    <property type="entry name" value="RING"/>
    <property type="match status" value="1"/>
</dbReference>
<dbReference type="InterPro" id="IPR000315">
    <property type="entry name" value="Znf_B-box"/>
</dbReference>
<feature type="compositionally biased region" description="Acidic residues" evidence="5">
    <location>
        <begin position="318"/>
        <end position="327"/>
    </location>
</feature>
<proteinExistence type="predicted"/>
<keyword evidence="9" id="KW-1185">Reference proteome</keyword>
<comment type="caution">
    <text evidence="8">The sequence shown here is derived from an EMBL/GenBank/DDBJ whole genome shotgun (WGS) entry which is preliminary data.</text>
</comment>
<evidence type="ECO:0000313" key="8">
    <source>
        <dbReference type="EMBL" id="KAK7013344.1"/>
    </source>
</evidence>
<feature type="region of interest" description="Disordered" evidence="5">
    <location>
        <begin position="487"/>
        <end position="597"/>
    </location>
</feature>